<dbReference type="Pfam" id="PF01985">
    <property type="entry name" value="CRS1_YhbY"/>
    <property type="match status" value="1"/>
</dbReference>
<evidence type="ECO:0000256" key="2">
    <source>
        <dbReference type="PROSITE-ProRule" id="PRU00626"/>
    </source>
</evidence>
<dbReference type="PANTHER" id="PTHR40065:SF3">
    <property type="entry name" value="RNA-BINDING PROTEIN YHBY"/>
    <property type="match status" value="1"/>
</dbReference>
<keyword evidence="1 2" id="KW-0694">RNA-binding</keyword>
<reference evidence="4 5" key="1">
    <citation type="journal article" date="2019" name="Int. J. Syst. Evol. Microbiol.">
        <title>The Global Catalogue of Microorganisms (GCM) 10K type strain sequencing project: providing services to taxonomists for standard genome sequencing and annotation.</title>
        <authorList>
            <consortium name="The Broad Institute Genomics Platform"/>
            <consortium name="The Broad Institute Genome Sequencing Center for Infectious Disease"/>
            <person name="Wu L."/>
            <person name="Ma J."/>
        </authorList>
    </citation>
    <scope>NUCLEOTIDE SEQUENCE [LARGE SCALE GENOMIC DNA]</scope>
    <source>
        <strain evidence="4 5">RDMS1</strain>
    </source>
</reference>
<dbReference type="InterPro" id="IPR051925">
    <property type="entry name" value="RNA-binding_domain"/>
</dbReference>
<dbReference type="GeneID" id="76200316"/>
<evidence type="ECO:0000313" key="5">
    <source>
        <dbReference type="Proteomes" id="UP001596417"/>
    </source>
</evidence>
<dbReference type="EMBL" id="JBHTAX010000001">
    <property type="protein sequence ID" value="MFC7190673.1"/>
    <property type="molecule type" value="Genomic_DNA"/>
</dbReference>
<protein>
    <submittedName>
        <fullName evidence="4">YhbY family RNA-binding protein</fullName>
    </submittedName>
</protein>
<feature type="domain" description="CRM" evidence="3">
    <location>
        <begin position="1"/>
        <end position="80"/>
    </location>
</feature>
<dbReference type="SMART" id="SM01103">
    <property type="entry name" value="CRS1_YhbY"/>
    <property type="match status" value="1"/>
</dbReference>
<dbReference type="PANTHER" id="PTHR40065">
    <property type="entry name" value="RNA-BINDING PROTEIN YHBY"/>
    <property type="match status" value="1"/>
</dbReference>
<dbReference type="RefSeq" id="WP_248907885.1">
    <property type="nucleotide sequence ID" value="NZ_CP109979.1"/>
</dbReference>
<dbReference type="Gene3D" id="3.30.110.60">
    <property type="entry name" value="YhbY-like"/>
    <property type="match status" value="1"/>
</dbReference>
<dbReference type="SUPFAM" id="SSF75471">
    <property type="entry name" value="YhbY-like"/>
    <property type="match status" value="1"/>
</dbReference>
<comment type="caution">
    <text evidence="4">The sequence shown here is derived from an EMBL/GenBank/DDBJ whole genome shotgun (WGS) entry which is preliminary data.</text>
</comment>
<evidence type="ECO:0000256" key="1">
    <source>
        <dbReference type="ARBA" id="ARBA00022884"/>
    </source>
</evidence>
<dbReference type="GO" id="GO:0003723">
    <property type="term" value="F:RNA binding"/>
    <property type="evidence" value="ECO:0007669"/>
    <property type="project" value="UniProtKB-UniRule"/>
</dbReference>
<accession>A0ABD5YSM0</accession>
<organism evidence="4 5">
    <name type="scientific">Halocatena marina</name>
    <dbReference type="NCBI Taxonomy" id="2934937"/>
    <lineage>
        <taxon>Archaea</taxon>
        <taxon>Methanobacteriati</taxon>
        <taxon>Methanobacteriota</taxon>
        <taxon>Stenosarchaea group</taxon>
        <taxon>Halobacteria</taxon>
        <taxon>Halobacteriales</taxon>
        <taxon>Natronomonadaceae</taxon>
        <taxon>Halocatena</taxon>
    </lineage>
</organism>
<evidence type="ECO:0000313" key="4">
    <source>
        <dbReference type="EMBL" id="MFC7190673.1"/>
    </source>
</evidence>
<proteinExistence type="predicted"/>
<dbReference type="Proteomes" id="UP001596417">
    <property type="component" value="Unassembled WGS sequence"/>
</dbReference>
<evidence type="ECO:0000259" key="3">
    <source>
        <dbReference type="PROSITE" id="PS51295"/>
    </source>
</evidence>
<dbReference type="InterPro" id="IPR035920">
    <property type="entry name" value="YhbY-like_sf"/>
</dbReference>
<keyword evidence="5" id="KW-1185">Reference proteome</keyword>
<sequence>MSDELRKQAHDVDATIRVGKSGLDPVVSELRSQLKDRTLVKVKFLRSSRGGTTTEELATELASRVNAEIIDTRGHTAVYH</sequence>
<dbReference type="AlphaFoldDB" id="A0ABD5YSM0"/>
<gene>
    <name evidence="4" type="ORF">ACFQL7_13065</name>
</gene>
<name>A0ABD5YSM0_9EURY</name>
<dbReference type="InterPro" id="IPR001890">
    <property type="entry name" value="RNA-binding_CRM"/>
</dbReference>
<dbReference type="PROSITE" id="PS51295">
    <property type="entry name" value="CRM"/>
    <property type="match status" value="1"/>
</dbReference>